<dbReference type="EMBL" id="FQVN01000004">
    <property type="protein sequence ID" value="SHF57508.1"/>
    <property type="molecule type" value="Genomic_DNA"/>
</dbReference>
<evidence type="ECO:0000313" key="2">
    <source>
        <dbReference type="Proteomes" id="UP000184501"/>
    </source>
</evidence>
<gene>
    <name evidence="1" type="ORF">SAMN05444320_104143</name>
</gene>
<proteinExistence type="predicted"/>
<keyword evidence="2" id="KW-1185">Reference proteome</keyword>
<protein>
    <submittedName>
        <fullName evidence="1">Uncharacterized protein</fullName>
    </submittedName>
</protein>
<dbReference type="Proteomes" id="UP000184501">
    <property type="component" value="Unassembled WGS sequence"/>
</dbReference>
<accession>A0A1M5CRX1</accession>
<dbReference type="STRING" id="2017.SAMN05444320_104143"/>
<dbReference type="AlphaFoldDB" id="A0A1M5CRX1"/>
<organism evidence="1 2">
    <name type="scientific">Streptoalloteichus hindustanus</name>
    <dbReference type="NCBI Taxonomy" id="2017"/>
    <lineage>
        <taxon>Bacteria</taxon>
        <taxon>Bacillati</taxon>
        <taxon>Actinomycetota</taxon>
        <taxon>Actinomycetes</taxon>
        <taxon>Pseudonocardiales</taxon>
        <taxon>Pseudonocardiaceae</taxon>
        <taxon>Streptoalloteichus</taxon>
    </lineage>
</organism>
<name>A0A1M5CRX1_STRHI</name>
<evidence type="ECO:0000313" key="1">
    <source>
        <dbReference type="EMBL" id="SHF57508.1"/>
    </source>
</evidence>
<reference evidence="1 2" key="1">
    <citation type="submission" date="2016-11" db="EMBL/GenBank/DDBJ databases">
        <authorList>
            <person name="Jaros S."/>
            <person name="Januszkiewicz K."/>
            <person name="Wedrychowicz H."/>
        </authorList>
    </citation>
    <scope>NUCLEOTIDE SEQUENCE [LARGE SCALE GENOMIC DNA]</scope>
    <source>
        <strain evidence="1 2">DSM 44523</strain>
    </source>
</reference>
<sequence length="98" mass="10879">MYDPEENYEPPTCAECGTELDSREHIDAVEPWLHGVEPTFTCGQCGWSALAGDWPMTWGLAVGDIAVSLANWTPMSETFIKEVSRLRGGRCGVVRARY</sequence>